<sequence length="119" mass="12647">MKSNPSDPAALATSGWNVFAKCLYAFLISTAVASRFTLSTSYRFAAAAAAVAAAAATATTLFLLDGFRHRTAAGGADLESPETEREVPRNDWAGFAALIIGSRVPISKSKRVLESFREF</sequence>
<feature type="transmembrane region" description="Helical" evidence="1">
    <location>
        <begin position="44"/>
        <end position="64"/>
    </location>
</feature>
<protein>
    <submittedName>
        <fullName evidence="2">Uncharacterized protein</fullName>
    </submittedName>
</protein>
<dbReference type="Proteomes" id="UP001419268">
    <property type="component" value="Unassembled WGS sequence"/>
</dbReference>
<keyword evidence="1" id="KW-0812">Transmembrane</keyword>
<keyword evidence="1" id="KW-0472">Membrane</keyword>
<evidence type="ECO:0000256" key="1">
    <source>
        <dbReference type="SAM" id="Phobius"/>
    </source>
</evidence>
<evidence type="ECO:0000313" key="3">
    <source>
        <dbReference type="Proteomes" id="UP001419268"/>
    </source>
</evidence>
<proteinExistence type="predicted"/>
<organism evidence="2 3">
    <name type="scientific">Stephania cephalantha</name>
    <dbReference type="NCBI Taxonomy" id="152367"/>
    <lineage>
        <taxon>Eukaryota</taxon>
        <taxon>Viridiplantae</taxon>
        <taxon>Streptophyta</taxon>
        <taxon>Embryophyta</taxon>
        <taxon>Tracheophyta</taxon>
        <taxon>Spermatophyta</taxon>
        <taxon>Magnoliopsida</taxon>
        <taxon>Ranunculales</taxon>
        <taxon>Menispermaceae</taxon>
        <taxon>Menispermoideae</taxon>
        <taxon>Cissampelideae</taxon>
        <taxon>Stephania</taxon>
    </lineage>
</organism>
<dbReference type="EMBL" id="JBBNAG010000005">
    <property type="protein sequence ID" value="KAK9134028.1"/>
    <property type="molecule type" value="Genomic_DNA"/>
</dbReference>
<name>A0AAP0JJ03_9MAGN</name>
<reference evidence="2 3" key="1">
    <citation type="submission" date="2024-01" db="EMBL/GenBank/DDBJ databases">
        <title>Genome assemblies of Stephania.</title>
        <authorList>
            <person name="Yang L."/>
        </authorList>
    </citation>
    <scope>NUCLEOTIDE SEQUENCE [LARGE SCALE GENOMIC DNA]</scope>
    <source>
        <strain evidence="2">JXDWG</strain>
        <tissue evidence="2">Leaf</tissue>
    </source>
</reference>
<evidence type="ECO:0000313" key="2">
    <source>
        <dbReference type="EMBL" id="KAK9134028.1"/>
    </source>
</evidence>
<keyword evidence="1" id="KW-1133">Transmembrane helix</keyword>
<gene>
    <name evidence="2" type="ORF">Scep_013556</name>
</gene>
<dbReference type="AlphaFoldDB" id="A0AAP0JJ03"/>
<comment type="caution">
    <text evidence="2">The sequence shown here is derived from an EMBL/GenBank/DDBJ whole genome shotgun (WGS) entry which is preliminary data.</text>
</comment>
<keyword evidence="3" id="KW-1185">Reference proteome</keyword>
<feature type="transmembrane region" description="Helical" evidence="1">
    <location>
        <begin position="18"/>
        <end position="38"/>
    </location>
</feature>
<accession>A0AAP0JJ03</accession>